<dbReference type="InterPro" id="IPR003593">
    <property type="entry name" value="AAA+_ATPase"/>
</dbReference>
<keyword evidence="9" id="KW-1185">Reference proteome</keyword>
<dbReference type="InterPro" id="IPR003439">
    <property type="entry name" value="ABC_transporter-like_ATP-bd"/>
</dbReference>
<dbReference type="PANTHER" id="PTHR42711:SF17">
    <property type="entry name" value="ABC TRANSPORTER ATP-BINDING PROTEIN"/>
    <property type="match status" value="1"/>
</dbReference>
<dbReference type="GO" id="GO:0005524">
    <property type="term" value="F:ATP binding"/>
    <property type="evidence" value="ECO:0007669"/>
    <property type="project" value="UniProtKB-KW"/>
</dbReference>
<keyword evidence="4 8" id="KW-0067">ATP-binding</keyword>
<dbReference type="EMBL" id="FOET01000005">
    <property type="protein sequence ID" value="SEQ27701.1"/>
    <property type="molecule type" value="Genomic_DNA"/>
</dbReference>
<dbReference type="RefSeq" id="WP_093659001.1">
    <property type="nucleotide sequence ID" value="NZ_FOET01000005.1"/>
</dbReference>
<evidence type="ECO:0000256" key="3">
    <source>
        <dbReference type="ARBA" id="ARBA00022741"/>
    </source>
</evidence>
<dbReference type="STRING" id="403935.SAMN05216481_105240"/>
<feature type="domain" description="ABC transporter" evidence="7">
    <location>
        <begin position="9"/>
        <end position="239"/>
    </location>
</feature>
<evidence type="ECO:0000256" key="1">
    <source>
        <dbReference type="ARBA" id="ARBA00004202"/>
    </source>
</evidence>
<dbReference type="InterPro" id="IPR017871">
    <property type="entry name" value="ABC_transporter-like_CS"/>
</dbReference>
<proteinExistence type="predicted"/>
<reference evidence="8 9" key="1">
    <citation type="submission" date="2016-10" db="EMBL/GenBank/DDBJ databases">
        <authorList>
            <person name="de Groot N.N."/>
        </authorList>
    </citation>
    <scope>NUCLEOTIDE SEQUENCE [LARGE SCALE GENOMIC DNA]</scope>
    <source>
        <strain evidence="8 9">CGMCC 4.3519</strain>
    </source>
</reference>
<dbReference type="GO" id="GO:0005886">
    <property type="term" value="C:plasma membrane"/>
    <property type="evidence" value="ECO:0007669"/>
    <property type="project" value="UniProtKB-SubCell"/>
</dbReference>
<dbReference type="SUPFAM" id="SSF52540">
    <property type="entry name" value="P-loop containing nucleoside triphosphate hydrolases"/>
    <property type="match status" value="1"/>
</dbReference>
<dbReference type="GO" id="GO:0046677">
    <property type="term" value="P:response to antibiotic"/>
    <property type="evidence" value="ECO:0007669"/>
    <property type="project" value="UniProtKB-KW"/>
</dbReference>
<keyword evidence="5" id="KW-0046">Antibiotic resistance</keyword>
<dbReference type="Gene3D" id="3.40.50.300">
    <property type="entry name" value="P-loop containing nucleotide triphosphate hydrolases"/>
    <property type="match status" value="1"/>
</dbReference>
<evidence type="ECO:0000259" key="7">
    <source>
        <dbReference type="PROSITE" id="PS50893"/>
    </source>
</evidence>
<dbReference type="PANTHER" id="PTHR42711">
    <property type="entry name" value="ABC TRANSPORTER ATP-BINDING PROTEIN"/>
    <property type="match status" value="1"/>
</dbReference>
<dbReference type="PROSITE" id="PS50893">
    <property type="entry name" value="ABC_TRANSPORTER_2"/>
    <property type="match status" value="1"/>
</dbReference>
<dbReference type="InterPro" id="IPR050763">
    <property type="entry name" value="ABC_transporter_ATP-binding"/>
</dbReference>
<dbReference type="SMART" id="SM00382">
    <property type="entry name" value="AAA"/>
    <property type="match status" value="1"/>
</dbReference>
<dbReference type="InterPro" id="IPR027417">
    <property type="entry name" value="P-loop_NTPase"/>
</dbReference>
<keyword evidence="3" id="KW-0547">Nucleotide-binding</keyword>
<dbReference type="Proteomes" id="UP000199055">
    <property type="component" value="Unassembled WGS sequence"/>
</dbReference>
<accession>A0A1H9EPR1</accession>
<evidence type="ECO:0000256" key="2">
    <source>
        <dbReference type="ARBA" id="ARBA00022448"/>
    </source>
</evidence>
<dbReference type="AlphaFoldDB" id="A0A1H9EPR1"/>
<keyword evidence="2" id="KW-0813">Transport</keyword>
<comment type="subcellular location">
    <subcellularLocation>
        <location evidence="1">Cell membrane</location>
        <topology evidence="1">Peripheral membrane protein</topology>
    </subcellularLocation>
</comment>
<organism evidence="8 9">
    <name type="scientific">Streptomyces radiopugnans</name>
    <dbReference type="NCBI Taxonomy" id="403935"/>
    <lineage>
        <taxon>Bacteria</taxon>
        <taxon>Bacillati</taxon>
        <taxon>Actinomycetota</taxon>
        <taxon>Actinomycetes</taxon>
        <taxon>Kitasatosporales</taxon>
        <taxon>Streptomycetaceae</taxon>
        <taxon>Streptomyces</taxon>
    </lineage>
</organism>
<evidence type="ECO:0000313" key="9">
    <source>
        <dbReference type="Proteomes" id="UP000199055"/>
    </source>
</evidence>
<evidence type="ECO:0000313" key="8">
    <source>
        <dbReference type="EMBL" id="SEQ27701.1"/>
    </source>
</evidence>
<gene>
    <name evidence="8" type="ORF">SAMN05216481_105240</name>
</gene>
<evidence type="ECO:0000256" key="4">
    <source>
        <dbReference type="ARBA" id="ARBA00022840"/>
    </source>
</evidence>
<dbReference type="GO" id="GO:0016887">
    <property type="term" value="F:ATP hydrolysis activity"/>
    <property type="evidence" value="ECO:0007669"/>
    <property type="project" value="InterPro"/>
</dbReference>
<evidence type="ECO:0000256" key="6">
    <source>
        <dbReference type="SAM" id="MobiDB-lite"/>
    </source>
</evidence>
<feature type="region of interest" description="Disordered" evidence="6">
    <location>
        <begin position="302"/>
        <end position="346"/>
    </location>
</feature>
<evidence type="ECO:0000256" key="5">
    <source>
        <dbReference type="ARBA" id="ARBA00023251"/>
    </source>
</evidence>
<name>A0A1H9EPR1_9ACTN</name>
<protein>
    <submittedName>
        <fullName evidence="8">ABC-2 type transport system ATP-binding protein</fullName>
    </submittedName>
</protein>
<dbReference type="PROSITE" id="PS00211">
    <property type="entry name" value="ABC_TRANSPORTER_1"/>
    <property type="match status" value="1"/>
</dbReference>
<dbReference type="Pfam" id="PF00005">
    <property type="entry name" value="ABC_tran"/>
    <property type="match status" value="1"/>
</dbReference>
<sequence>MPEAESSHIHAHDVWRRYGRGKKTFDAVRGVSFTVRPGQLFALLGTNGAGKTSTVELLEGLAAPYRGRVRLFGDLDPIADRARIRPRTGAMLQEGGFISHLTVRESVEMWAELTSRPRPVEQALELAGLSHRRDVMVQNLSGGEKRRLDLAVATLSRPEVLFLDEPTAGMDAEGRHATWRLIGELRERGSTILLTTHYLEEAESLADRLAIMHRGRIAASGTVAEIVADHPSTLSFGLDDRWTVRDLPIGGTSLEERGGRVTITTGQLQKDAARLLAWAEEKGAELERFTARPASLEEAFISIAGRDDGDDRDGEDGRDGGNDGDGRGDRGGETLAGIGAKQGEEA</sequence>
<dbReference type="CDD" id="cd03230">
    <property type="entry name" value="ABC_DR_subfamily_A"/>
    <property type="match status" value="1"/>
</dbReference>
<feature type="compositionally biased region" description="Basic and acidic residues" evidence="6">
    <location>
        <begin position="305"/>
        <end position="332"/>
    </location>
</feature>